<evidence type="ECO:0000256" key="4">
    <source>
        <dbReference type="ARBA" id="ARBA00029821"/>
    </source>
</evidence>
<reference evidence="8" key="1">
    <citation type="journal article" date="2021" name="Proc. Natl. Acad. Sci. U.S.A.">
        <title>Three genomes in the algal genus Volvox reveal the fate of a haploid sex-determining region after a transition to homothallism.</title>
        <authorList>
            <person name="Yamamoto K."/>
            <person name="Hamaji T."/>
            <person name="Kawai-Toyooka H."/>
            <person name="Matsuzaki R."/>
            <person name="Takahashi F."/>
            <person name="Nishimura Y."/>
            <person name="Kawachi M."/>
            <person name="Noguchi H."/>
            <person name="Minakuchi Y."/>
            <person name="Umen J.G."/>
            <person name="Toyoda A."/>
            <person name="Nozaki H."/>
        </authorList>
    </citation>
    <scope>NUCLEOTIDE SEQUENCE</scope>
    <source>
        <strain evidence="9">NIES-3785</strain>
        <strain evidence="8">NIES-3786</strain>
    </source>
</reference>
<dbReference type="PANTHER" id="PTHR21451:SF19">
    <property type="entry name" value="ACTIVATED IN BLOCKED UNFOLDED PROTEIN RESPONSE"/>
    <property type="match status" value="1"/>
</dbReference>
<proteinExistence type="predicted"/>
<name>A0A8J4FG96_9CHLO</name>
<organism evidence="8 10">
    <name type="scientific">Volvox reticuliferus</name>
    <dbReference type="NCBI Taxonomy" id="1737510"/>
    <lineage>
        <taxon>Eukaryota</taxon>
        <taxon>Viridiplantae</taxon>
        <taxon>Chlorophyta</taxon>
        <taxon>core chlorophytes</taxon>
        <taxon>Chlorophyceae</taxon>
        <taxon>CS clade</taxon>
        <taxon>Chlamydomonadales</taxon>
        <taxon>Volvocaceae</taxon>
        <taxon>Volvox</taxon>
    </lineage>
</organism>
<dbReference type="InterPro" id="IPR025789">
    <property type="entry name" value="DOT1_dom"/>
</dbReference>
<evidence type="ECO:0000256" key="5">
    <source>
        <dbReference type="ARBA" id="ARBA00047770"/>
    </source>
</evidence>
<dbReference type="Pfam" id="PF08123">
    <property type="entry name" value="DOT1"/>
    <property type="match status" value="1"/>
</dbReference>
<gene>
    <name evidence="8" type="ORF">Vretifemale_4952</name>
    <name evidence="9" type="ORF">Vretimale_7786</name>
</gene>
<dbReference type="Proteomes" id="UP000722791">
    <property type="component" value="Unassembled WGS sequence"/>
</dbReference>
<dbReference type="EC" id="2.1.1.360" evidence="1"/>
<evidence type="ECO:0000256" key="1">
    <source>
        <dbReference type="ARBA" id="ARBA00012190"/>
    </source>
</evidence>
<dbReference type="InterPro" id="IPR030445">
    <property type="entry name" value="H3-K79_meTrfase"/>
</dbReference>
<dbReference type="GO" id="GO:0051726">
    <property type="term" value="P:regulation of cell cycle"/>
    <property type="evidence" value="ECO:0007669"/>
    <property type="project" value="InterPro"/>
</dbReference>
<dbReference type="GO" id="GO:0140956">
    <property type="term" value="F:histone H3K79 trimethyltransferase activity"/>
    <property type="evidence" value="ECO:0007669"/>
    <property type="project" value="UniProtKB-EC"/>
</dbReference>
<evidence type="ECO:0000256" key="3">
    <source>
        <dbReference type="ARBA" id="ARBA00022853"/>
    </source>
</evidence>
<dbReference type="InterPro" id="IPR029063">
    <property type="entry name" value="SAM-dependent_MTases_sf"/>
</dbReference>
<evidence type="ECO:0000259" key="7">
    <source>
        <dbReference type="Pfam" id="PF08123"/>
    </source>
</evidence>
<dbReference type="EMBL" id="BNCP01000007">
    <property type="protein sequence ID" value="GIL75093.1"/>
    <property type="molecule type" value="Genomic_DNA"/>
</dbReference>
<evidence type="ECO:0000313" key="10">
    <source>
        <dbReference type="Proteomes" id="UP000747110"/>
    </source>
</evidence>
<dbReference type="Gene3D" id="3.40.50.150">
    <property type="entry name" value="Vaccinia Virus protein VP39"/>
    <property type="match status" value="1"/>
</dbReference>
<dbReference type="AlphaFoldDB" id="A0A8J4FG96"/>
<protein>
    <recommendedName>
        <fullName evidence="2">Histone-lysine N-methyltransferase, H3 lysine-79 specific</fullName>
        <ecNumber evidence="1">2.1.1.360</ecNumber>
    </recommendedName>
    <alternativeName>
        <fullName evidence="4">Histone H3-K79 methyltransferase</fullName>
    </alternativeName>
</protein>
<sequence>MFVKRHIIHGCRGPGVKLSRGLPTGYGIGQQRRRVVSVAAASPTFATETALDINFSHHVKARRGGSIFLSQAECVDLLTRITDSCQSSGPGKPVAAYYANQDVDGEAGLMSQVLDALYDDAEEVFNSKRGYMIPKREAALVDSTGGSATYGETTGDGVMRLLRNVPLQPDDVLVDLGSGLGRLVLQVACSANIRRCVGIELSASRHEQACWVAMQLATLDATNPRVTTSEGEVTLGHKFELRPADALAGLLQTEQQHPRQPLLQTVRLLEEVDAEVEPIGCSDEGDDGGGGRGLLLSPVELRLGNILTADLGDGSVFFLGSTAFSAAACRAITSRLFRHPPFRLLVTSRALPFPSPLTLLGQFPCGFTWMAAGTAYVYIRSLREAPAGLLAAFLTSTATGRAPAPAPSQESYGETCDGEEERGPDDAGGLAWLPSTCTMSLIPGDLMV</sequence>
<accession>A0A8J4FG96</accession>
<dbReference type="OrthoDB" id="443402at2759"/>
<dbReference type="EMBL" id="BNCQ01000013">
    <property type="protein sequence ID" value="GIM02975.1"/>
    <property type="molecule type" value="Genomic_DNA"/>
</dbReference>
<feature type="domain" description="DOT1" evidence="7">
    <location>
        <begin position="145"/>
        <end position="206"/>
    </location>
</feature>
<keyword evidence="10" id="KW-1185">Reference proteome</keyword>
<evidence type="ECO:0000256" key="2">
    <source>
        <dbReference type="ARBA" id="ARBA00020987"/>
    </source>
</evidence>
<evidence type="ECO:0000256" key="6">
    <source>
        <dbReference type="SAM" id="MobiDB-lite"/>
    </source>
</evidence>
<feature type="region of interest" description="Disordered" evidence="6">
    <location>
        <begin position="400"/>
        <end position="430"/>
    </location>
</feature>
<keyword evidence="3" id="KW-0156">Chromatin regulator</keyword>
<comment type="catalytic activity">
    <reaction evidence="5">
        <text>L-lysyl(79)-[histone H3] + 3 S-adenosyl-L-methionine = N(6),N(6),N(6)-trimethyl-L-lysyl(79)-[histone H3] + 3 S-adenosyl-L-homocysteine + 3 H(+)</text>
        <dbReference type="Rhea" id="RHEA:60328"/>
        <dbReference type="Rhea" id="RHEA-COMP:15549"/>
        <dbReference type="Rhea" id="RHEA-COMP:15552"/>
        <dbReference type="ChEBI" id="CHEBI:15378"/>
        <dbReference type="ChEBI" id="CHEBI:29969"/>
        <dbReference type="ChEBI" id="CHEBI:57856"/>
        <dbReference type="ChEBI" id="CHEBI:59789"/>
        <dbReference type="ChEBI" id="CHEBI:61961"/>
        <dbReference type="EC" id="2.1.1.360"/>
    </reaction>
</comment>
<dbReference type="SUPFAM" id="SSF53335">
    <property type="entry name" value="S-adenosyl-L-methionine-dependent methyltransferases"/>
    <property type="match status" value="1"/>
</dbReference>
<dbReference type="PANTHER" id="PTHR21451">
    <property type="entry name" value="HISTONE H3 METHYLTRANSFERASE"/>
    <property type="match status" value="1"/>
</dbReference>
<dbReference type="Proteomes" id="UP000747110">
    <property type="component" value="Unassembled WGS sequence"/>
</dbReference>
<evidence type="ECO:0000313" key="9">
    <source>
        <dbReference type="EMBL" id="GIM02975.1"/>
    </source>
</evidence>
<comment type="caution">
    <text evidence="8">The sequence shown here is derived from an EMBL/GenBank/DDBJ whole genome shotgun (WGS) entry which is preliminary data.</text>
</comment>
<evidence type="ECO:0000313" key="8">
    <source>
        <dbReference type="EMBL" id="GIL75093.1"/>
    </source>
</evidence>